<keyword evidence="2 6" id="KW-0812">Transmembrane</keyword>
<reference evidence="8" key="1">
    <citation type="journal article" date="2013" name="Nat. Commun.">
        <title>Whole-genome sequencing of Oryza brachyantha reveals mechanisms underlying Oryza genome evolution.</title>
        <authorList>
            <person name="Chen J."/>
            <person name="Huang Q."/>
            <person name="Gao D."/>
            <person name="Wang J."/>
            <person name="Lang Y."/>
            <person name="Liu T."/>
            <person name="Li B."/>
            <person name="Bai Z."/>
            <person name="Luis Goicoechea J."/>
            <person name="Liang C."/>
            <person name="Chen C."/>
            <person name="Zhang W."/>
            <person name="Sun S."/>
            <person name="Liao Y."/>
            <person name="Zhang X."/>
            <person name="Yang L."/>
            <person name="Song C."/>
            <person name="Wang M."/>
            <person name="Shi J."/>
            <person name="Liu G."/>
            <person name="Liu J."/>
            <person name="Zhou H."/>
            <person name="Zhou W."/>
            <person name="Yu Q."/>
            <person name="An N."/>
            <person name="Chen Y."/>
            <person name="Cai Q."/>
            <person name="Wang B."/>
            <person name="Liu B."/>
            <person name="Min J."/>
            <person name="Huang Y."/>
            <person name="Wu H."/>
            <person name="Li Z."/>
            <person name="Zhang Y."/>
            <person name="Yin Y."/>
            <person name="Song W."/>
            <person name="Jiang J."/>
            <person name="Jackson S.A."/>
            <person name="Wing R.A."/>
            <person name="Wang J."/>
            <person name="Chen M."/>
        </authorList>
    </citation>
    <scope>NUCLEOTIDE SEQUENCE [LARGE SCALE GENOMIC DNA]</scope>
    <source>
        <strain evidence="8">cv. IRGC 101232</strain>
    </source>
</reference>
<reference evidence="8" key="2">
    <citation type="submission" date="2013-04" db="UniProtKB">
        <authorList>
            <consortium name="EnsemblPlants"/>
        </authorList>
    </citation>
    <scope>IDENTIFICATION</scope>
</reference>
<keyword evidence="4" id="KW-1133">Transmembrane helix</keyword>
<dbReference type="GO" id="GO:0015267">
    <property type="term" value="F:channel activity"/>
    <property type="evidence" value="ECO:0007669"/>
    <property type="project" value="InterPro"/>
</dbReference>
<dbReference type="Proteomes" id="UP000006038">
    <property type="component" value="Chromosome 10"/>
</dbReference>
<dbReference type="STRING" id="4533.J3N3G6"/>
<keyword evidence="6" id="KW-0813">Transport</keyword>
<evidence type="ECO:0000256" key="1">
    <source>
        <dbReference type="ARBA" id="ARBA00004141"/>
    </source>
</evidence>
<protein>
    <recommendedName>
        <fullName evidence="10">Aquaporin</fullName>
    </recommendedName>
</protein>
<dbReference type="SUPFAM" id="SSF81338">
    <property type="entry name" value="Aquaporin-like"/>
    <property type="match status" value="1"/>
</dbReference>
<keyword evidence="3" id="KW-0677">Repeat</keyword>
<evidence type="ECO:0000256" key="3">
    <source>
        <dbReference type="ARBA" id="ARBA00022737"/>
    </source>
</evidence>
<accession>J3N3G6</accession>
<evidence type="ECO:0000256" key="2">
    <source>
        <dbReference type="ARBA" id="ARBA00022692"/>
    </source>
</evidence>
<comment type="similarity">
    <text evidence="6">Belongs to the MIP/aquaporin (TC 1.A.8) family.</text>
</comment>
<dbReference type="PANTHER" id="PTHR45687">
    <property type="entry name" value="AQUAPORIN OR AQUAGLYCEROPORIN RELATED"/>
    <property type="match status" value="1"/>
</dbReference>
<evidence type="ECO:0008006" key="10">
    <source>
        <dbReference type="Google" id="ProtNLM"/>
    </source>
</evidence>
<dbReference type="Pfam" id="PF00230">
    <property type="entry name" value="MIP"/>
    <property type="match status" value="1"/>
</dbReference>
<dbReference type="EnsemblPlants" id="OB10G20640.1">
    <property type="protein sequence ID" value="OB10G20640.1"/>
    <property type="gene ID" value="OB10G20640"/>
</dbReference>
<evidence type="ECO:0000256" key="4">
    <source>
        <dbReference type="ARBA" id="ARBA00022989"/>
    </source>
</evidence>
<organism evidence="8">
    <name type="scientific">Oryza brachyantha</name>
    <name type="common">malo sina</name>
    <dbReference type="NCBI Taxonomy" id="4533"/>
    <lineage>
        <taxon>Eukaryota</taxon>
        <taxon>Viridiplantae</taxon>
        <taxon>Streptophyta</taxon>
        <taxon>Embryophyta</taxon>
        <taxon>Tracheophyta</taxon>
        <taxon>Spermatophyta</taxon>
        <taxon>Magnoliopsida</taxon>
        <taxon>Liliopsida</taxon>
        <taxon>Poales</taxon>
        <taxon>Poaceae</taxon>
        <taxon>BOP clade</taxon>
        <taxon>Oryzoideae</taxon>
        <taxon>Oryzeae</taxon>
        <taxon>Oryzinae</taxon>
        <taxon>Oryza</taxon>
    </lineage>
</organism>
<comment type="subcellular location">
    <subcellularLocation>
        <location evidence="1">Membrane</location>
        <topology evidence="1">Multi-pass membrane protein</topology>
    </subcellularLocation>
</comment>
<evidence type="ECO:0000313" key="9">
    <source>
        <dbReference type="Proteomes" id="UP000006038"/>
    </source>
</evidence>
<proteinExistence type="inferred from homology"/>
<dbReference type="InterPro" id="IPR034294">
    <property type="entry name" value="Aquaporin_transptr"/>
</dbReference>
<feature type="compositionally biased region" description="Basic residues" evidence="7">
    <location>
        <begin position="13"/>
        <end position="24"/>
    </location>
</feature>
<evidence type="ECO:0000313" key="8">
    <source>
        <dbReference type="EnsemblPlants" id="OB10G20640.1"/>
    </source>
</evidence>
<evidence type="ECO:0000256" key="6">
    <source>
        <dbReference type="RuleBase" id="RU000477"/>
    </source>
</evidence>
<dbReference type="eggNOG" id="KOG0223">
    <property type="taxonomic scope" value="Eukaryota"/>
</dbReference>
<dbReference type="PRINTS" id="PR00783">
    <property type="entry name" value="MINTRINSICP"/>
</dbReference>
<feature type="compositionally biased region" description="Low complexity" evidence="7">
    <location>
        <begin position="46"/>
        <end position="57"/>
    </location>
</feature>
<keyword evidence="5" id="KW-0472">Membrane</keyword>
<evidence type="ECO:0000256" key="7">
    <source>
        <dbReference type="SAM" id="MobiDB-lite"/>
    </source>
</evidence>
<dbReference type="GO" id="GO:0016020">
    <property type="term" value="C:membrane"/>
    <property type="evidence" value="ECO:0007669"/>
    <property type="project" value="UniProtKB-SubCell"/>
</dbReference>
<evidence type="ECO:0000256" key="5">
    <source>
        <dbReference type="ARBA" id="ARBA00023136"/>
    </source>
</evidence>
<dbReference type="AlphaFoldDB" id="J3N3G6"/>
<keyword evidence="9" id="KW-1185">Reference proteome</keyword>
<dbReference type="Gramene" id="OB10G20640.1">
    <property type="protein sequence ID" value="OB10G20640.1"/>
    <property type="gene ID" value="OB10G20640"/>
</dbReference>
<dbReference type="Gene3D" id="1.20.1080.10">
    <property type="entry name" value="Glycerol uptake facilitator protein"/>
    <property type="match status" value="1"/>
</dbReference>
<feature type="region of interest" description="Disordered" evidence="7">
    <location>
        <begin position="1"/>
        <end position="67"/>
    </location>
</feature>
<dbReference type="HOGENOM" id="CLU_1317209_0_0_1"/>
<dbReference type="InterPro" id="IPR000425">
    <property type="entry name" value="MIP"/>
</dbReference>
<dbReference type="InterPro" id="IPR023271">
    <property type="entry name" value="Aquaporin-like"/>
</dbReference>
<name>J3N3G6_ORYBR</name>
<sequence length="209" mass="22390">MIGSGEMMNAACRRCRRERQRRQPHAAVADDAPRRPEAEGDEQEGSASAPPAVPASSGRSTRPASRGANVVDAVYSKGAGLAAEVAGTFVLVYTVFSATDAQRSARDSHIPVFDTFVSFPLSSGELLCKCWLPCPSVSRCSSCTSPLSRSPARRFGAAVVYNQANAWHDQWIFWVGPLVGAAIATLYHEHVLRASALKALGSFKGVRQQ</sequence>